<keyword evidence="2" id="KW-0121">Carboxypeptidase</keyword>
<dbReference type="PROSITE" id="PS00131">
    <property type="entry name" value="CARBOXYPEPT_SER_SER"/>
    <property type="match status" value="1"/>
</dbReference>
<dbReference type="PANTHER" id="PTHR11802">
    <property type="entry name" value="SERINE PROTEASE FAMILY S10 SERINE CARBOXYPEPTIDASE"/>
    <property type="match status" value="1"/>
</dbReference>
<proteinExistence type="inferred from homology"/>
<sequence>MFNMRATLFIVLSLTSLLRARYQSGHTTCKEVPYEGNRGSRSIFQHESTGAQIDFVTNSGICETTPGVNQYSGYLSVGTDENMWFWFFEARRNASSAPLAAWFNGGPGCSSMVGLFQENGPCHFVNGASEPSLNPYSWNEYANMLYIDQPIGVGFSYGNNPVNSTVSAAPLVWNLLQAFYAKFPEYENRDFGIFTESYGGHYGPEFASYIQSQNAAIASGTLAGEVINLKAMGINNGWIDATIQNKAYIDFSYNNTYRPLITKTQYDNYLDAYNTRCLPALKGCNDTVSGDAACSNAHTVCLNSIVRPLNNSEDFNVYDIRAPSNDPNPPSTFVTYLNSPAVTSAIGAKRSFMANSDDVYDKFSNSGDIPRSFIPTLSNLVQSNLTTLIWAGDADWICNWFGVLAATESIEFSGAAEFKSKEEADYTVDGKPAGKYKTVDNLSWLRVYGAGHEVPYYTPELSLQVFRQLMGGKSISST</sequence>
<dbReference type="GO" id="GO:0000324">
    <property type="term" value="C:fungal-type vacuole"/>
    <property type="evidence" value="ECO:0007669"/>
    <property type="project" value="TreeGrafter"/>
</dbReference>
<feature type="chain" id="PRO_5041016779" description="Carboxypeptidase" evidence="2">
    <location>
        <begin position="21"/>
        <end position="478"/>
    </location>
</feature>
<dbReference type="AlphaFoldDB" id="A0A9W4GHV8"/>
<keyword evidence="2" id="KW-0645">Protease</keyword>
<feature type="signal peptide" evidence="2">
    <location>
        <begin position="1"/>
        <end position="20"/>
    </location>
</feature>
<organism evidence="3 4">
    <name type="scientific">Blumeria graminis f. sp. triticale</name>
    <dbReference type="NCBI Taxonomy" id="1689686"/>
    <lineage>
        <taxon>Eukaryota</taxon>
        <taxon>Fungi</taxon>
        <taxon>Dikarya</taxon>
        <taxon>Ascomycota</taxon>
        <taxon>Pezizomycotina</taxon>
        <taxon>Leotiomycetes</taxon>
        <taxon>Erysiphales</taxon>
        <taxon>Erysiphaceae</taxon>
        <taxon>Blumeria</taxon>
    </lineage>
</organism>
<reference evidence="3" key="1">
    <citation type="submission" date="2020-10" db="EMBL/GenBank/DDBJ databases">
        <authorList>
            <person name="Muller C M."/>
        </authorList>
    </citation>
    <scope>NUCLEOTIDE SEQUENCE</scope>
    <source>
        <strain evidence="3">THUN-12</strain>
    </source>
</reference>
<dbReference type="EC" id="3.4.16.-" evidence="2"/>
<dbReference type="GO" id="GO:0006508">
    <property type="term" value="P:proteolysis"/>
    <property type="evidence" value="ECO:0007669"/>
    <property type="project" value="UniProtKB-KW"/>
</dbReference>
<name>A0A9W4GHV8_BLUGR</name>
<dbReference type="InterPro" id="IPR001563">
    <property type="entry name" value="Peptidase_S10"/>
</dbReference>
<dbReference type="InterPro" id="IPR033124">
    <property type="entry name" value="Ser_caboxypep_his_AS"/>
</dbReference>
<gene>
    <name evidence="3" type="ORF">BGTH12_LOCUS6656</name>
</gene>
<comment type="similarity">
    <text evidence="2">Belongs to the peptidase S10 family.</text>
</comment>
<dbReference type="PROSITE" id="PS00560">
    <property type="entry name" value="CARBOXYPEPT_SER_HIS"/>
    <property type="match status" value="1"/>
</dbReference>
<accession>A0A9W4GHV8</accession>
<dbReference type="GO" id="GO:0004185">
    <property type="term" value="F:serine-type carboxypeptidase activity"/>
    <property type="evidence" value="ECO:0007669"/>
    <property type="project" value="UniProtKB-UniRule"/>
</dbReference>
<dbReference type="Pfam" id="PF00450">
    <property type="entry name" value="Peptidase_S10"/>
    <property type="match status" value="1"/>
</dbReference>
<keyword evidence="2" id="KW-0732">Signal</keyword>
<evidence type="ECO:0000313" key="4">
    <source>
        <dbReference type="Proteomes" id="UP000683417"/>
    </source>
</evidence>
<comment type="caution">
    <text evidence="3">The sequence shown here is derived from an EMBL/GenBank/DDBJ whole genome shotgun (WGS) entry which is preliminary data.</text>
</comment>
<dbReference type="PANTHER" id="PTHR11802:SF453">
    <property type="entry name" value="S1, PUTATIVE-RELATED"/>
    <property type="match status" value="1"/>
</dbReference>
<evidence type="ECO:0000313" key="3">
    <source>
        <dbReference type="EMBL" id="CAD6505298.1"/>
    </source>
</evidence>
<evidence type="ECO:0000256" key="1">
    <source>
        <dbReference type="ARBA" id="ARBA00022801"/>
    </source>
</evidence>
<evidence type="ECO:0000256" key="2">
    <source>
        <dbReference type="RuleBase" id="RU361156"/>
    </source>
</evidence>
<keyword evidence="1 2" id="KW-0378">Hydrolase</keyword>
<dbReference type="Proteomes" id="UP000683417">
    <property type="component" value="Unassembled WGS sequence"/>
</dbReference>
<dbReference type="EMBL" id="CAJHIT010000009">
    <property type="protein sequence ID" value="CAD6505298.1"/>
    <property type="molecule type" value="Genomic_DNA"/>
</dbReference>
<protein>
    <recommendedName>
        <fullName evidence="2">Carboxypeptidase</fullName>
        <ecNumber evidence="2">3.4.16.-</ecNumber>
    </recommendedName>
</protein>
<dbReference type="InterPro" id="IPR018202">
    <property type="entry name" value="Ser_caboxypep_ser_AS"/>
</dbReference>